<dbReference type="Proteomes" id="UP000566819">
    <property type="component" value="Unassembled WGS sequence"/>
</dbReference>
<feature type="compositionally biased region" description="Low complexity" evidence="1">
    <location>
        <begin position="575"/>
        <end position="594"/>
    </location>
</feature>
<gene>
    <name evidence="2" type="ORF">G7Y89_g582</name>
</gene>
<evidence type="ECO:0000256" key="1">
    <source>
        <dbReference type="SAM" id="MobiDB-lite"/>
    </source>
</evidence>
<feature type="region of interest" description="Disordered" evidence="1">
    <location>
        <begin position="554"/>
        <end position="594"/>
    </location>
</feature>
<dbReference type="OrthoDB" id="3556970at2759"/>
<dbReference type="EMBL" id="JAAMPI010000021">
    <property type="protein sequence ID" value="KAF4637504.1"/>
    <property type="molecule type" value="Genomic_DNA"/>
</dbReference>
<feature type="compositionally biased region" description="Low complexity" evidence="1">
    <location>
        <begin position="123"/>
        <end position="141"/>
    </location>
</feature>
<feature type="compositionally biased region" description="Polar residues" evidence="1">
    <location>
        <begin position="554"/>
        <end position="565"/>
    </location>
</feature>
<feature type="region of interest" description="Disordered" evidence="1">
    <location>
        <begin position="436"/>
        <end position="478"/>
    </location>
</feature>
<feature type="compositionally biased region" description="Basic and acidic residues" evidence="1">
    <location>
        <begin position="666"/>
        <end position="680"/>
    </location>
</feature>
<name>A0A8H4RWW4_9HELO</name>
<feature type="compositionally biased region" description="Low complexity" evidence="1">
    <location>
        <begin position="184"/>
        <end position="216"/>
    </location>
</feature>
<feature type="region of interest" description="Disordered" evidence="1">
    <location>
        <begin position="157"/>
        <end position="220"/>
    </location>
</feature>
<evidence type="ECO:0000313" key="3">
    <source>
        <dbReference type="Proteomes" id="UP000566819"/>
    </source>
</evidence>
<feature type="region of interest" description="Disordered" evidence="1">
    <location>
        <begin position="635"/>
        <end position="714"/>
    </location>
</feature>
<feature type="compositionally biased region" description="Basic and acidic residues" evidence="1">
    <location>
        <begin position="689"/>
        <end position="704"/>
    </location>
</feature>
<accession>A0A8H4RWW4</accession>
<feature type="compositionally biased region" description="Basic residues" evidence="1">
    <location>
        <begin position="705"/>
        <end position="714"/>
    </location>
</feature>
<reference evidence="2 3" key="1">
    <citation type="submission" date="2020-03" db="EMBL/GenBank/DDBJ databases">
        <title>Draft Genome Sequence of Cudoniella acicularis.</title>
        <authorList>
            <person name="Buettner E."/>
            <person name="Kellner H."/>
        </authorList>
    </citation>
    <scope>NUCLEOTIDE SEQUENCE [LARGE SCALE GENOMIC DNA]</scope>
    <source>
        <strain evidence="2 3">DSM 108380</strain>
    </source>
</reference>
<organism evidence="2 3">
    <name type="scientific">Cudoniella acicularis</name>
    <dbReference type="NCBI Taxonomy" id="354080"/>
    <lineage>
        <taxon>Eukaryota</taxon>
        <taxon>Fungi</taxon>
        <taxon>Dikarya</taxon>
        <taxon>Ascomycota</taxon>
        <taxon>Pezizomycotina</taxon>
        <taxon>Leotiomycetes</taxon>
        <taxon>Helotiales</taxon>
        <taxon>Tricladiaceae</taxon>
        <taxon>Cudoniella</taxon>
    </lineage>
</organism>
<proteinExistence type="predicted"/>
<sequence length="714" mass="76482">MGPLQSHLFGKGGKEQSASVDHSPPAEEDKGKKAENNHPAVEYSAVAAAVTENSLASNSRRVKALEGRGNEEIQEEITVRQTPSVEEVAATSPDTPANNNKKRSKNKKNKANLLQAEADAKGATSSESSSPAPAPTPISAQTSSMTYSAVLSSGLPSIAKRGGKKQYSPPTPKFIQSPDPEKLSSSSENPTLSTSTAPKRMSGITPPGTSTSWTSPQAEKKAKLARLQNNALHLGLLDSPVFPKTVAEKKKKKLTQAIDMNNANEKLEKAGLTSEINITHSKKPEELFRIGKKSKAEKAVDSQMGAARMMTVLGEETTIWKQGYEDLPERRYDDINIETRAPWPEASELKAEGEHRQQIFGERRLPLPRKDYYSPAAVMNKVAQGATYEELAQHMSDEIPWNQKDVVAFKGLDKLESTERERLSPYKAWDENGVVIPPKTSMKNRNKNAGLLSGPSSSSNTASSSLGPSPVQLPGMAAGGDPGINAAFANLWGQYSTQYQNEMGHMGGASGSQMWGGGQAFGGSLGQMTTPTPPRVGNTTTQGFAVTASRAVSGNNNGAGLSTPTKIPPFASRLTGTRPPKSTTPTPPLKGKSTIRATAQPFVPGALPTPPPPAGIFASNGIFIPASFLAPTPTNAPATYHGKGKEKATAEEEEDINDPKNPYSKYKNDDGSQYMRDKGFGELLDMIDEVQKPKEVEKKPEETKKSKKGKKGKK</sequence>
<keyword evidence="3" id="KW-1185">Reference proteome</keyword>
<evidence type="ECO:0000313" key="2">
    <source>
        <dbReference type="EMBL" id="KAF4637504.1"/>
    </source>
</evidence>
<feature type="region of interest" description="Disordered" evidence="1">
    <location>
        <begin position="1"/>
        <end position="141"/>
    </location>
</feature>
<feature type="compositionally biased region" description="Basic and acidic residues" evidence="1">
    <location>
        <begin position="24"/>
        <end position="36"/>
    </location>
</feature>
<feature type="compositionally biased region" description="Basic residues" evidence="1">
    <location>
        <begin position="100"/>
        <end position="110"/>
    </location>
</feature>
<feature type="compositionally biased region" description="Low complexity" evidence="1">
    <location>
        <begin position="448"/>
        <end position="470"/>
    </location>
</feature>
<comment type="caution">
    <text evidence="2">The sequence shown here is derived from an EMBL/GenBank/DDBJ whole genome shotgun (WGS) entry which is preliminary data.</text>
</comment>
<protein>
    <submittedName>
        <fullName evidence="2">Uncharacterized protein</fullName>
    </submittedName>
</protein>
<dbReference type="AlphaFoldDB" id="A0A8H4RWW4"/>